<keyword evidence="3" id="KW-1185">Reference proteome</keyword>
<dbReference type="KEGG" id="ttf:THTE_2235"/>
<dbReference type="EMBL" id="CP018477">
    <property type="protein sequence ID" value="ASV74837.1"/>
    <property type="molecule type" value="Genomic_DNA"/>
</dbReference>
<dbReference type="Proteomes" id="UP000215086">
    <property type="component" value="Chromosome"/>
</dbReference>
<reference evidence="2 3" key="1">
    <citation type="journal article" name="Front. Microbiol.">
        <title>Sugar Metabolism of the First Thermophilic Planctomycete Thermogutta terrifontis: Comparative Genomic and Transcriptomic Approaches.</title>
        <authorList>
            <person name="Elcheninov A.G."/>
            <person name="Menzel P."/>
            <person name="Gudbergsdottir S.R."/>
            <person name="Slesarev A.I."/>
            <person name="Kadnikov V.V."/>
            <person name="Krogh A."/>
            <person name="Bonch-Osmolovskaya E.A."/>
            <person name="Peng X."/>
            <person name="Kublanov I.V."/>
        </authorList>
    </citation>
    <scope>NUCLEOTIDE SEQUENCE [LARGE SCALE GENOMIC DNA]</scope>
    <source>
        <strain evidence="2 3">R1</strain>
    </source>
</reference>
<name>A0A286RFV9_9BACT</name>
<sequence>MAAFGAVPPFCPKKPGAGPSPVQPPKLIRELSLPTPM</sequence>
<dbReference type="AlphaFoldDB" id="A0A286RFV9"/>
<evidence type="ECO:0000313" key="2">
    <source>
        <dbReference type="EMBL" id="ASV74837.1"/>
    </source>
</evidence>
<evidence type="ECO:0000256" key="1">
    <source>
        <dbReference type="SAM" id="MobiDB-lite"/>
    </source>
</evidence>
<feature type="region of interest" description="Disordered" evidence="1">
    <location>
        <begin position="1"/>
        <end position="37"/>
    </location>
</feature>
<gene>
    <name evidence="2" type="ORF">THTE_2235</name>
</gene>
<protein>
    <submittedName>
        <fullName evidence="2">Uncharacterized protein</fullName>
    </submittedName>
</protein>
<proteinExistence type="predicted"/>
<evidence type="ECO:0000313" key="3">
    <source>
        <dbReference type="Proteomes" id="UP000215086"/>
    </source>
</evidence>
<accession>A0A286RFV9</accession>
<organism evidence="2 3">
    <name type="scientific">Thermogutta terrifontis</name>
    <dbReference type="NCBI Taxonomy" id="1331910"/>
    <lineage>
        <taxon>Bacteria</taxon>
        <taxon>Pseudomonadati</taxon>
        <taxon>Planctomycetota</taxon>
        <taxon>Planctomycetia</taxon>
        <taxon>Pirellulales</taxon>
        <taxon>Thermoguttaceae</taxon>
        <taxon>Thermogutta</taxon>
    </lineage>
</organism>